<evidence type="ECO:0000256" key="3">
    <source>
        <dbReference type="ARBA" id="ARBA00022692"/>
    </source>
</evidence>
<sequence length="491" mass="56286">MWVKRGWVGVKRFSRRLVPDRLYNHGRTVYGGSPVIQQTLPGWFAYISPFYMIPIFFLLMIPFLVVGAVMIVESRKVYVLKEDYSQIHQYQYTPKDASININQGIRDFVVDGVSYPQGTLTWQYIYVKQRLEAPVYFYYTLDNYYQNYRDFHDGRNLGQLKGDKEELGSPTLCKPFIYPGYRRATPQGQDGTVVESVVVTGATGTKTTYSLQNMKYNPCGLAAWATFNDTFVLYQVVDASNAASAANANAVINSGANGSVPMRLVCDGTAFDAVGTPTPAAGSTDTNYCAKKGISFTSDVTIRYRPLVLRENQWSRDYPYVTNNSYLNAGYYYKEAGHAMPDPTDYDFQVWMRSAVLSSFKKLYRIINVDLEPGWYAVQINEFYDVVSFKGRKGVAFRTRHWVGENNTVLGILLIVIGCLCFVLGVAFFIEYQLQRKGRDRLSQLKEPKRTWYVFDNTSPAFEQYYQRRMLRHVPLQELMRLRELQDGQAE</sequence>
<comment type="similarity">
    <text evidence="2">Belongs to the CDC50/LEM3 family.</text>
</comment>
<reference evidence="8 9" key="1">
    <citation type="journal article" date="2013" name="PLoS ONE">
        <title>Predicting the Proteins of Angomonas deanei, Strigomonas culicis and Their Respective Endosymbionts Reveals New Aspects of the Trypanosomatidae Family.</title>
        <authorList>
            <person name="Motta M.C."/>
            <person name="Martins A.C."/>
            <person name="de Souza S.S."/>
            <person name="Catta-Preta C.M."/>
            <person name="Silva R."/>
            <person name="Klein C.C."/>
            <person name="de Almeida L.G."/>
            <person name="de Lima Cunha O."/>
            <person name="Ciapina L.P."/>
            <person name="Brocchi M."/>
            <person name="Colabardini A.C."/>
            <person name="de Araujo Lima B."/>
            <person name="Machado C.R."/>
            <person name="de Almeida Soares C.M."/>
            <person name="Probst C.M."/>
            <person name="de Menezes C.B."/>
            <person name="Thompson C.E."/>
            <person name="Bartholomeu D.C."/>
            <person name="Gradia D.F."/>
            <person name="Pavoni D.P."/>
            <person name="Grisard E.C."/>
            <person name="Fantinatti-Garboggini F."/>
            <person name="Marchini F.K."/>
            <person name="Rodrigues-Luiz G.F."/>
            <person name="Wagner G."/>
            <person name="Goldman G.H."/>
            <person name="Fietto J.L."/>
            <person name="Elias M.C."/>
            <person name="Goldman M.H."/>
            <person name="Sagot M.F."/>
            <person name="Pereira M."/>
            <person name="Stoco P.H."/>
            <person name="de Mendonca-Neto R.P."/>
            <person name="Teixeira S.M."/>
            <person name="Maciel T.E."/>
            <person name="de Oliveira Mendes T.A."/>
            <person name="Urmenyi T.P."/>
            <person name="de Souza W."/>
            <person name="Schenkman S."/>
            <person name="de Vasconcelos A.T."/>
        </authorList>
    </citation>
    <scope>NUCLEOTIDE SEQUENCE [LARGE SCALE GENOMIC DNA]</scope>
</reference>
<dbReference type="PIRSF" id="PIRSF015840">
    <property type="entry name" value="DUF284_TM_euk"/>
    <property type="match status" value="1"/>
</dbReference>
<accession>S9U2F0</accession>
<protein>
    <submittedName>
        <fullName evidence="8">Uncharacterized protein</fullName>
    </submittedName>
</protein>
<evidence type="ECO:0000313" key="8">
    <source>
        <dbReference type="EMBL" id="EPY23098.1"/>
    </source>
</evidence>
<comment type="caution">
    <text evidence="8">The sequence shown here is derived from an EMBL/GenBank/DDBJ whole genome shotgun (WGS) entry which is preliminary data.</text>
</comment>
<feature type="transmembrane region" description="Helical" evidence="6">
    <location>
        <begin position="50"/>
        <end position="72"/>
    </location>
</feature>
<dbReference type="OrthoDB" id="340608at2759"/>
<dbReference type="Pfam" id="PF03381">
    <property type="entry name" value="CDC50"/>
    <property type="match status" value="1"/>
</dbReference>
<proteinExistence type="inferred from homology"/>
<dbReference type="PANTHER" id="PTHR10926:SF73">
    <property type="entry name" value="LEM3 (LIGAND-EFFECT MODULATOR 3) FAMILY _ CDC50 FAMILY"/>
    <property type="match status" value="1"/>
</dbReference>
<keyword evidence="4 6" id="KW-1133">Transmembrane helix</keyword>
<dbReference type="EMBL" id="ATMH01008407">
    <property type="protein sequence ID" value="EPY21983.1"/>
    <property type="molecule type" value="Genomic_DNA"/>
</dbReference>
<evidence type="ECO:0000256" key="1">
    <source>
        <dbReference type="ARBA" id="ARBA00004370"/>
    </source>
</evidence>
<evidence type="ECO:0000313" key="7">
    <source>
        <dbReference type="EMBL" id="EPY21983.1"/>
    </source>
</evidence>
<keyword evidence="3 6" id="KW-0812">Transmembrane</keyword>
<dbReference type="EMBL" id="ATMH01007871">
    <property type="protein sequence ID" value="EPY23098.1"/>
    <property type="molecule type" value="Genomic_DNA"/>
</dbReference>
<keyword evidence="9" id="KW-1185">Reference proteome</keyword>
<dbReference type="Proteomes" id="UP000015354">
    <property type="component" value="Unassembled WGS sequence"/>
</dbReference>
<dbReference type="PANTHER" id="PTHR10926">
    <property type="entry name" value="CELL CYCLE CONTROL PROTEIN 50"/>
    <property type="match status" value="1"/>
</dbReference>
<evidence type="ECO:0000256" key="6">
    <source>
        <dbReference type="SAM" id="Phobius"/>
    </source>
</evidence>
<comment type="subcellular location">
    <subcellularLocation>
        <location evidence="1">Membrane</location>
    </subcellularLocation>
</comment>
<reference evidence="8" key="2">
    <citation type="submission" date="2013-03" db="EMBL/GenBank/DDBJ databases">
        <authorList>
            <person name="Motta M.C.M."/>
            <person name="Martins A.C.A."/>
            <person name="Preta C.M.C.C."/>
            <person name="Silva R."/>
            <person name="de Souza S.S."/>
            <person name="Klein C.C."/>
            <person name="de Almeida L.G.P."/>
            <person name="Cunha O.L."/>
            <person name="Colabardini A.C."/>
            <person name="Lima B.A."/>
            <person name="Machado C.R."/>
            <person name="Soares C.M.A."/>
            <person name="de Menezes C.B.A."/>
            <person name="Bartolomeu D.C."/>
            <person name="Grisard E.C."/>
            <person name="Fantinatti-Garboggini F."/>
            <person name="Rodrigues-Luiz G.F."/>
            <person name="Wagner G."/>
            <person name="Goldman G.H."/>
            <person name="Fietto J.L.R."/>
            <person name="Ciapina L.P."/>
            <person name="Brocchi M."/>
            <person name="Elias M.C."/>
            <person name="Goldman M.H.S."/>
            <person name="Sagot M.-F."/>
            <person name="Pereira M."/>
            <person name="Stoco P.H."/>
            <person name="Teixeira S.M.R."/>
            <person name="de Mendonca-Neto R.P."/>
            <person name="Maciel T.E.F."/>
            <person name="Mendes T.A.O."/>
            <person name="Urmenyi T.P."/>
            <person name="Teixeira M.M.G."/>
            <person name="de Camargo E.F.P."/>
            <person name="de Sousa W."/>
            <person name="Schenkman S."/>
            <person name="de Vasconcelos A.T.R."/>
        </authorList>
    </citation>
    <scope>NUCLEOTIDE SEQUENCE</scope>
</reference>
<evidence type="ECO:0000313" key="9">
    <source>
        <dbReference type="Proteomes" id="UP000015354"/>
    </source>
</evidence>
<dbReference type="GO" id="GO:0005783">
    <property type="term" value="C:endoplasmic reticulum"/>
    <property type="evidence" value="ECO:0007669"/>
    <property type="project" value="TreeGrafter"/>
</dbReference>
<evidence type="ECO:0000256" key="5">
    <source>
        <dbReference type="ARBA" id="ARBA00023136"/>
    </source>
</evidence>
<dbReference type="GO" id="GO:0005886">
    <property type="term" value="C:plasma membrane"/>
    <property type="evidence" value="ECO:0007669"/>
    <property type="project" value="TreeGrafter"/>
</dbReference>
<feature type="transmembrane region" description="Helical" evidence="6">
    <location>
        <begin position="408"/>
        <end position="430"/>
    </location>
</feature>
<evidence type="ECO:0000256" key="4">
    <source>
        <dbReference type="ARBA" id="ARBA00022989"/>
    </source>
</evidence>
<dbReference type="AlphaFoldDB" id="S9U2F0"/>
<gene>
    <name evidence="8" type="ORF">STCU_07871</name>
    <name evidence="7" type="ORF">STCU_08407</name>
</gene>
<keyword evidence="5 6" id="KW-0472">Membrane</keyword>
<name>S9U2F0_9TRYP</name>
<organism evidence="8 9">
    <name type="scientific">Strigomonas culicis</name>
    <dbReference type="NCBI Taxonomy" id="28005"/>
    <lineage>
        <taxon>Eukaryota</taxon>
        <taxon>Discoba</taxon>
        <taxon>Euglenozoa</taxon>
        <taxon>Kinetoplastea</taxon>
        <taxon>Metakinetoplastina</taxon>
        <taxon>Trypanosomatida</taxon>
        <taxon>Trypanosomatidae</taxon>
        <taxon>Strigomonadinae</taxon>
        <taxon>Strigomonas</taxon>
    </lineage>
</organism>
<dbReference type="GO" id="GO:0005794">
    <property type="term" value="C:Golgi apparatus"/>
    <property type="evidence" value="ECO:0007669"/>
    <property type="project" value="TreeGrafter"/>
</dbReference>
<dbReference type="InterPro" id="IPR005045">
    <property type="entry name" value="CDC50/LEM3_fam"/>
</dbReference>
<evidence type="ECO:0000256" key="2">
    <source>
        <dbReference type="ARBA" id="ARBA00009457"/>
    </source>
</evidence>